<sequence>MINGSFYIFSPTLKFYFEKYETKRYKNNCPSIASLLFL</sequence>
<keyword evidence="2" id="KW-1185">Reference proteome</keyword>
<proteinExistence type="predicted"/>
<accession>D0GNG5</accession>
<dbReference type="Proteomes" id="UP000004226">
    <property type="component" value="Unassembled WGS sequence"/>
</dbReference>
<organism evidence="1 2">
    <name type="scientific">Pseudoleptotrichia goodfellowii F0264</name>
    <dbReference type="NCBI Taxonomy" id="596323"/>
    <lineage>
        <taxon>Bacteria</taxon>
        <taxon>Fusobacteriati</taxon>
        <taxon>Fusobacteriota</taxon>
        <taxon>Fusobacteriia</taxon>
        <taxon>Fusobacteriales</taxon>
        <taxon>Leptotrichiaceae</taxon>
        <taxon>Pseudoleptotrichia</taxon>
    </lineage>
</organism>
<dbReference type="AlphaFoldDB" id="D0GNG5"/>
<protein>
    <submittedName>
        <fullName evidence="1">Uncharacterized protein</fullName>
    </submittedName>
</protein>
<dbReference type="EMBL" id="ADAD01000161">
    <property type="protein sequence ID" value="EEY34414.1"/>
    <property type="molecule type" value="Genomic_DNA"/>
</dbReference>
<comment type="caution">
    <text evidence="1">The sequence shown here is derived from an EMBL/GenBank/DDBJ whole genome shotgun (WGS) entry which is preliminary data.</text>
</comment>
<reference evidence="1 2" key="1">
    <citation type="submission" date="2009-10" db="EMBL/GenBank/DDBJ databases">
        <authorList>
            <person name="Harkins D.M."/>
            <person name="Madupu R."/>
            <person name="Durkin A.S."/>
            <person name="Torralba M."/>
            <person name="Methe B."/>
            <person name="Sutton G.G."/>
            <person name="Strausberg R.L."/>
            <person name="Nelson K.E."/>
        </authorList>
    </citation>
    <scope>NUCLEOTIDE SEQUENCE [LARGE SCALE GENOMIC DNA]</scope>
    <source>
        <strain evidence="1 2">F0264</strain>
    </source>
</reference>
<name>D0GNG5_9FUSO</name>
<evidence type="ECO:0000313" key="2">
    <source>
        <dbReference type="Proteomes" id="UP000004226"/>
    </source>
</evidence>
<gene>
    <name evidence="1" type="ORF">HMPREF0554_1435</name>
</gene>
<evidence type="ECO:0000313" key="1">
    <source>
        <dbReference type="EMBL" id="EEY34414.1"/>
    </source>
</evidence>